<dbReference type="CDD" id="cd14688">
    <property type="entry name" value="bZIP_YAP"/>
    <property type="match status" value="1"/>
</dbReference>
<evidence type="ECO:0000313" key="2">
    <source>
        <dbReference type="EMBL" id="USP82562.1"/>
    </source>
</evidence>
<dbReference type="PANTHER" id="PTHR37012">
    <property type="entry name" value="B-ZIP TRANSCRIPTION FACTOR (EUROFUNG)-RELATED"/>
    <property type="match status" value="1"/>
</dbReference>
<evidence type="ECO:0000256" key="1">
    <source>
        <dbReference type="SAM" id="MobiDB-lite"/>
    </source>
</evidence>
<feature type="compositionally biased region" description="Basic and acidic residues" evidence="1">
    <location>
        <begin position="29"/>
        <end position="49"/>
    </location>
</feature>
<proteinExistence type="predicted"/>
<accession>A0A9Q8ZIG0</accession>
<dbReference type="PANTHER" id="PTHR37012:SF7">
    <property type="entry name" value="B-ZIP TRANSCRIPTION FACTOR (EUROFUNG)-RELATED"/>
    <property type="match status" value="1"/>
</dbReference>
<keyword evidence="3" id="KW-1185">Reference proteome</keyword>
<dbReference type="OrthoDB" id="5086080at2759"/>
<evidence type="ECO:0008006" key="4">
    <source>
        <dbReference type="Google" id="ProtNLM"/>
    </source>
</evidence>
<sequence length="532" mass="60636">MGKHELSDAASSRTPIAPKRKRPVSCLDEQERRERKRAMDREAQRSLREKTKTRLAELERTIEILREKDGNSATANLISEIDALRAENKRLRQIIDNVRSLVGGGIASQNIMAARGEEGEKDEDSSSTATNTGPSLPELLTPFVNHNAKVFAVADANQPISTEQATFAKQAAFTEPPTSIAQPIFFDQPTLTGSIDLDGMSLMTDTHVLGSQDTNQHADPSLELQLHTESVQEQEEEDPSVKIQRETTFKAMLQDVLFHFSNHLYIYIVRTNFTPQIFGPGLYTPSPTIQYIGNPAKVPQPTPSAPLCPVWAKVNQILNRIFTYRSHGNNRILAGRQSQSRAPEAGVLYLGIKNGWDTIPAFEWQYYPTLELVKQIDELAFHQLPKTERLAIGYKSLKLLKYYLNATKQDLDNIPVWQRPSSSQASTKHPIIIDLFTWPSLRSRFLSQHSLLSRSNVLSFYYRNCIRFDWPFRFEDTFFHDDVSGSYLPSPLFEMYGSNLKNWMMDERFYENFPEMRADIEGDRILYAQVEV</sequence>
<dbReference type="InterPro" id="IPR021833">
    <property type="entry name" value="DUF3425"/>
</dbReference>
<protein>
    <recommendedName>
        <fullName evidence="4">BZIP transcription factor</fullName>
    </recommendedName>
</protein>
<feature type="region of interest" description="Disordered" evidence="1">
    <location>
        <begin position="1"/>
        <end position="49"/>
    </location>
</feature>
<dbReference type="EMBL" id="CP089281">
    <property type="protein sequence ID" value="USP82562.1"/>
    <property type="molecule type" value="Genomic_DNA"/>
</dbReference>
<name>A0A9Q8ZIG0_CURCL</name>
<reference evidence="2" key="1">
    <citation type="submission" date="2021-12" db="EMBL/GenBank/DDBJ databases">
        <title>Curvularia clavata genome.</title>
        <authorList>
            <person name="Cao Y."/>
        </authorList>
    </citation>
    <scope>NUCLEOTIDE SEQUENCE</scope>
    <source>
        <strain evidence="2">Yc1106</strain>
    </source>
</reference>
<dbReference type="Pfam" id="PF11905">
    <property type="entry name" value="DUF3425"/>
    <property type="match status" value="1"/>
</dbReference>
<feature type="region of interest" description="Disordered" evidence="1">
    <location>
        <begin position="115"/>
        <end position="136"/>
    </location>
</feature>
<dbReference type="Proteomes" id="UP001056012">
    <property type="component" value="Chromosome 8"/>
</dbReference>
<dbReference type="VEuPathDB" id="FungiDB:yc1106_09836"/>
<dbReference type="Gene3D" id="1.20.5.170">
    <property type="match status" value="1"/>
</dbReference>
<dbReference type="AlphaFoldDB" id="A0A9Q8ZIG0"/>
<evidence type="ECO:0000313" key="3">
    <source>
        <dbReference type="Proteomes" id="UP001056012"/>
    </source>
</evidence>
<organism evidence="2 3">
    <name type="scientific">Curvularia clavata</name>
    <dbReference type="NCBI Taxonomy" id="95742"/>
    <lineage>
        <taxon>Eukaryota</taxon>
        <taxon>Fungi</taxon>
        <taxon>Dikarya</taxon>
        <taxon>Ascomycota</taxon>
        <taxon>Pezizomycotina</taxon>
        <taxon>Dothideomycetes</taxon>
        <taxon>Pleosporomycetidae</taxon>
        <taxon>Pleosporales</taxon>
        <taxon>Pleosporineae</taxon>
        <taxon>Pleosporaceae</taxon>
        <taxon>Curvularia</taxon>
    </lineage>
</organism>
<gene>
    <name evidence="2" type="ORF">yc1106_09836</name>
</gene>